<dbReference type="PANTHER" id="PTHR13018">
    <property type="entry name" value="PROBABLE MEMBRANE PROTEIN DUF221-RELATED"/>
    <property type="match status" value="1"/>
</dbReference>
<dbReference type="GO" id="GO:0005227">
    <property type="term" value="F:calcium-activated cation channel activity"/>
    <property type="evidence" value="ECO:0007669"/>
    <property type="project" value="InterPro"/>
</dbReference>
<feature type="transmembrane region" description="Helical" evidence="8">
    <location>
        <begin position="39"/>
        <end position="65"/>
    </location>
</feature>
<keyword evidence="3" id="KW-0813">Transport</keyword>
<dbReference type="Ensembl" id="ENSSLUT00000044222.1">
    <property type="protein sequence ID" value="ENSSLUP00000042853.1"/>
    <property type="gene ID" value="ENSSLUG00000018924.1"/>
</dbReference>
<evidence type="ECO:0000256" key="2">
    <source>
        <dbReference type="ARBA" id="ARBA00007779"/>
    </source>
</evidence>
<dbReference type="InterPro" id="IPR032880">
    <property type="entry name" value="CSC1/OSCA1-like_N"/>
</dbReference>
<evidence type="ECO:0000256" key="6">
    <source>
        <dbReference type="ARBA" id="ARBA00023136"/>
    </source>
</evidence>
<feature type="domain" description="CSC1/OSCA1-like 7TM region" evidence="9">
    <location>
        <begin position="378"/>
        <end position="638"/>
    </location>
</feature>
<keyword evidence="13" id="KW-1185">Reference proteome</keyword>
<feature type="transmembrane region" description="Helical" evidence="8">
    <location>
        <begin position="643"/>
        <end position="664"/>
    </location>
</feature>
<feature type="transmembrane region" description="Helical" evidence="8">
    <location>
        <begin position="559"/>
        <end position="588"/>
    </location>
</feature>
<feature type="transmembrane region" description="Helical" evidence="8">
    <location>
        <begin position="186"/>
        <end position="205"/>
    </location>
</feature>
<evidence type="ECO:0000259" key="10">
    <source>
        <dbReference type="Pfam" id="PF13967"/>
    </source>
</evidence>
<accession>A0A8C9ZSR2</accession>
<dbReference type="InterPro" id="IPR027815">
    <property type="entry name" value="CSC1/OSCA1-like_cyt"/>
</dbReference>
<evidence type="ECO:0000256" key="7">
    <source>
        <dbReference type="ARBA" id="ARBA00036634"/>
    </source>
</evidence>
<feature type="domain" description="CSC1/OSCA1-like N-terminal transmembrane" evidence="10">
    <location>
        <begin position="48"/>
        <end position="207"/>
    </location>
</feature>
<evidence type="ECO:0000313" key="12">
    <source>
        <dbReference type="Ensembl" id="ENSSLUP00000042853.1"/>
    </source>
</evidence>
<comment type="similarity">
    <text evidence="2">Belongs to the CSC1 (TC 1.A.17) family.</text>
</comment>
<dbReference type="Pfam" id="PF13967">
    <property type="entry name" value="RSN1_TM"/>
    <property type="match status" value="1"/>
</dbReference>
<keyword evidence="4 8" id="KW-0812">Transmembrane</keyword>
<feature type="transmembrane region" description="Helical" evidence="8">
    <location>
        <begin position="377"/>
        <end position="397"/>
    </location>
</feature>
<evidence type="ECO:0000256" key="8">
    <source>
        <dbReference type="SAM" id="Phobius"/>
    </source>
</evidence>
<gene>
    <name evidence="12" type="primary">tmem63a</name>
</gene>
<reference evidence="12" key="2">
    <citation type="submission" date="2025-09" db="UniProtKB">
        <authorList>
            <consortium name="Ensembl"/>
        </authorList>
    </citation>
    <scope>IDENTIFICATION</scope>
</reference>
<keyword evidence="5 8" id="KW-1133">Transmembrane helix</keyword>
<name>A0A8C9ZSR2_SANLU</name>
<evidence type="ECO:0000256" key="4">
    <source>
        <dbReference type="ARBA" id="ARBA00022692"/>
    </source>
</evidence>
<dbReference type="Pfam" id="PF14703">
    <property type="entry name" value="PHM7_cyt"/>
    <property type="match status" value="1"/>
</dbReference>
<dbReference type="Pfam" id="PF02714">
    <property type="entry name" value="RSN1_7TM"/>
    <property type="match status" value="1"/>
</dbReference>
<dbReference type="InterPro" id="IPR003864">
    <property type="entry name" value="CSC1/OSCA1-like_7TM"/>
</dbReference>
<feature type="domain" description="CSC1/OSCA1-like cytosolic" evidence="11">
    <location>
        <begin position="222"/>
        <end position="305"/>
    </location>
</feature>
<evidence type="ECO:0000256" key="1">
    <source>
        <dbReference type="ARBA" id="ARBA00004141"/>
    </source>
</evidence>
<reference evidence="12" key="1">
    <citation type="submission" date="2025-08" db="UniProtKB">
        <authorList>
            <consortium name="Ensembl"/>
        </authorList>
    </citation>
    <scope>IDENTIFICATION</scope>
</reference>
<organism evidence="12 13">
    <name type="scientific">Sander lucioperca</name>
    <name type="common">Pike-perch</name>
    <name type="synonym">Perca lucioperca</name>
    <dbReference type="NCBI Taxonomy" id="283035"/>
    <lineage>
        <taxon>Eukaryota</taxon>
        <taxon>Metazoa</taxon>
        <taxon>Chordata</taxon>
        <taxon>Craniata</taxon>
        <taxon>Vertebrata</taxon>
        <taxon>Euteleostomi</taxon>
        <taxon>Actinopterygii</taxon>
        <taxon>Neopterygii</taxon>
        <taxon>Teleostei</taxon>
        <taxon>Neoteleostei</taxon>
        <taxon>Acanthomorphata</taxon>
        <taxon>Eupercaria</taxon>
        <taxon>Perciformes</taxon>
        <taxon>Percoidei</taxon>
        <taxon>Percidae</taxon>
        <taxon>Luciopercinae</taxon>
        <taxon>Sander</taxon>
    </lineage>
</organism>
<comment type="subcellular location">
    <subcellularLocation>
        <location evidence="1">Membrane</location>
        <topology evidence="1">Multi-pass membrane protein</topology>
    </subcellularLocation>
</comment>
<proteinExistence type="inferred from homology"/>
<dbReference type="Proteomes" id="UP000694568">
    <property type="component" value="Unplaced"/>
</dbReference>
<feature type="transmembrane region" description="Helical" evidence="8">
    <location>
        <begin position="140"/>
        <end position="158"/>
    </location>
</feature>
<dbReference type="InterPro" id="IPR045122">
    <property type="entry name" value="Csc1-like"/>
</dbReference>
<keyword evidence="6 8" id="KW-0472">Membrane</keyword>
<evidence type="ECO:0000259" key="9">
    <source>
        <dbReference type="Pfam" id="PF02714"/>
    </source>
</evidence>
<evidence type="ECO:0000256" key="3">
    <source>
        <dbReference type="ARBA" id="ARBA00022448"/>
    </source>
</evidence>
<comment type="catalytic activity">
    <reaction evidence="7">
        <text>Ca(2+)(in) = Ca(2+)(out)</text>
        <dbReference type="Rhea" id="RHEA:29671"/>
        <dbReference type="ChEBI" id="CHEBI:29108"/>
    </reaction>
</comment>
<dbReference type="GO" id="GO:0005886">
    <property type="term" value="C:plasma membrane"/>
    <property type="evidence" value="ECO:0007669"/>
    <property type="project" value="TreeGrafter"/>
</dbReference>
<protein>
    <submittedName>
        <fullName evidence="12">Transmembrane protein 63A</fullName>
    </submittedName>
</protein>
<dbReference type="AlphaFoldDB" id="A0A8C9ZSR2"/>
<evidence type="ECO:0000256" key="5">
    <source>
        <dbReference type="ARBA" id="ARBA00022989"/>
    </source>
</evidence>
<evidence type="ECO:0000259" key="11">
    <source>
        <dbReference type="Pfam" id="PF14703"/>
    </source>
</evidence>
<feature type="transmembrane region" description="Helical" evidence="8">
    <location>
        <begin position="461"/>
        <end position="488"/>
    </location>
</feature>
<dbReference type="PANTHER" id="PTHR13018:SF24">
    <property type="entry name" value="CSC1-LIKE PROTEIN 1"/>
    <property type="match status" value="1"/>
</dbReference>
<evidence type="ECO:0000313" key="13">
    <source>
        <dbReference type="Proteomes" id="UP000694568"/>
    </source>
</evidence>
<sequence>GSTPVMSSVWWEQLLETNGTYMDNRSCYSSKQSTVLTGVGFGGVPVVLLLDFSVFLVLLIVFSIIRRMFWDYGRLALVADNEGSVHDLTYFKFHCRTDFRCEILTGCCSWLPYILRMDKEKIKARCGMDAVHYLSFQRHLITLLSVITVTSLAVILPVNMTGDLFENNPQSFGRTTVGNLPIKNNLLWLHTVFAVLYLILTVVLLRRHTSQMKGMRRETTRNTLFVCSVPKTATEEDVKTHFTEAYPSCQVCAVTLGYDVAKLMHLDKERMRAGKNLRYYEHALEKTGTRMLINTRLCGHLCCCSHSERSFTHFSILKDFNALECGGKSCCCGRLPQPSSNSGTLKVNKWSVSYAPHPRNVYWDNLSVRGFHWFMRYVTLNFFLFVLLTFLTTPTIIINTMDKWNVTMPIYYLNSPIISQFFPTLLLWSFSALLPTIVYYSTIGEAHWSRSSEQLSMMRKLYFFLLFMVLILPSLGLTSHLFFCLFGFHYTRCVFLPDQGAFFVNYVITAALVGSGMELLRLPGLLLYIIRMAFARSAAERKYVKQNQAYEFEYGAMYGWTLCVFTVIMAYSIICPIIVPFGLLYMMLKHLVDKHNLYFAYLPARLDRQVHLGAVNQALAAPIICLIWLYFFSVLRAGFWKPTSLFTLVVLCITVFICVSYTCFGHFKYLSPHNYAVSACFVWAHVYLPRVLNPKSPAVAQQVKALESGCPQLLIVNLLPSQ</sequence>
<dbReference type="GeneTree" id="ENSGT00940000159576"/>
<feature type="transmembrane region" description="Helical" evidence="8">
    <location>
        <begin position="609"/>
        <end position="631"/>
    </location>
</feature>
<feature type="transmembrane region" description="Helical" evidence="8">
    <location>
        <begin position="417"/>
        <end position="440"/>
    </location>
</feature>